<dbReference type="EMBL" id="BAAAPC010000001">
    <property type="protein sequence ID" value="GAA1981161.1"/>
    <property type="molecule type" value="Genomic_DNA"/>
</dbReference>
<dbReference type="Proteomes" id="UP001501585">
    <property type="component" value="Unassembled WGS sequence"/>
</dbReference>
<gene>
    <name evidence="2" type="ORF">GCM10009799_02780</name>
</gene>
<dbReference type="Gene3D" id="1.10.1040.10">
    <property type="entry name" value="N-(1-d-carboxylethyl)-l-norvaline Dehydrogenase, domain 2"/>
    <property type="match status" value="1"/>
</dbReference>
<evidence type="ECO:0000259" key="1">
    <source>
        <dbReference type="Pfam" id="PF21761"/>
    </source>
</evidence>
<dbReference type="InterPro" id="IPR048666">
    <property type="entry name" value="RedAm-like_C"/>
</dbReference>
<accession>A0ABN2S6U9</accession>
<reference evidence="2 3" key="1">
    <citation type="journal article" date="2019" name="Int. J. Syst. Evol. Microbiol.">
        <title>The Global Catalogue of Microorganisms (GCM) 10K type strain sequencing project: providing services to taxonomists for standard genome sequencing and annotation.</title>
        <authorList>
            <consortium name="The Broad Institute Genomics Platform"/>
            <consortium name="The Broad Institute Genome Sequencing Center for Infectious Disease"/>
            <person name="Wu L."/>
            <person name="Ma J."/>
        </authorList>
    </citation>
    <scope>NUCLEOTIDE SEQUENCE [LARGE SCALE GENOMIC DNA]</scope>
    <source>
        <strain evidence="2 3">JCM 15313</strain>
    </source>
</reference>
<protein>
    <recommendedName>
        <fullName evidence="1">NADPH-dependent reductive aminase-like C-terminal domain-containing protein</fullName>
    </recommendedName>
</protein>
<name>A0ABN2S6U9_9ACTN</name>
<dbReference type="InterPro" id="IPR013328">
    <property type="entry name" value="6PGD_dom2"/>
</dbReference>
<dbReference type="Pfam" id="PF21761">
    <property type="entry name" value="RedAm-like_C"/>
    <property type="match status" value="1"/>
</dbReference>
<dbReference type="RefSeq" id="WP_344107502.1">
    <property type="nucleotide sequence ID" value="NZ_BAAAPC010000001.1"/>
</dbReference>
<keyword evidence="3" id="KW-1185">Reference proteome</keyword>
<comment type="caution">
    <text evidence="2">The sequence shown here is derived from an EMBL/GenBank/DDBJ whole genome shotgun (WGS) entry which is preliminary data.</text>
</comment>
<sequence length="219" mass="23860">MPGVRFTVSRYLRARGYGHSGALSPGRPAPPSSRWTKRTAWSTSRCSSYNGDKDAFEASRTVLEVLTATDFRGTDPGLAQVYYQVVMNLFWTSMTSFVHSVALARAEGIPVQTIVPYLAQANDMPTFYRELGEEIAAAAFLGELERLSMDAASAKHVLHTTRDAGVDDTLPGAVMSITRRGLDAGFHDRSFSILVNLMGKKSVVEDKGPVDTSSKAAHR</sequence>
<organism evidence="2 3">
    <name type="scientific">Nocardiopsis rhodophaea</name>
    <dbReference type="NCBI Taxonomy" id="280238"/>
    <lineage>
        <taxon>Bacteria</taxon>
        <taxon>Bacillati</taxon>
        <taxon>Actinomycetota</taxon>
        <taxon>Actinomycetes</taxon>
        <taxon>Streptosporangiales</taxon>
        <taxon>Nocardiopsidaceae</taxon>
        <taxon>Nocardiopsis</taxon>
    </lineage>
</organism>
<evidence type="ECO:0000313" key="3">
    <source>
        <dbReference type="Proteomes" id="UP001501585"/>
    </source>
</evidence>
<evidence type="ECO:0000313" key="2">
    <source>
        <dbReference type="EMBL" id="GAA1981161.1"/>
    </source>
</evidence>
<feature type="domain" description="NADPH-dependent reductive aminase-like C-terminal" evidence="1">
    <location>
        <begin position="75"/>
        <end position="199"/>
    </location>
</feature>
<proteinExistence type="predicted"/>